<feature type="domain" description="Rubicon Homology" evidence="2">
    <location>
        <begin position="1"/>
        <end position="167"/>
    </location>
</feature>
<evidence type="ECO:0000256" key="1">
    <source>
        <dbReference type="SAM" id="MobiDB-lite"/>
    </source>
</evidence>
<reference evidence="3" key="2">
    <citation type="submission" date="2025-09" db="UniProtKB">
        <authorList>
            <consortium name="Ensembl"/>
        </authorList>
    </citation>
    <scope>IDENTIFICATION</scope>
</reference>
<name>A0A8C7MSU5_ONCKI</name>
<feature type="compositionally biased region" description="Basic and acidic residues" evidence="1">
    <location>
        <begin position="205"/>
        <end position="237"/>
    </location>
</feature>
<dbReference type="AlphaFoldDB" id="A0A8C7MSU5"/>
<organism evidence="3 4">
    <name type="scientific">Oncorhynchus kisutch</name>
    <name type="common">Coho salmon</name>
    <name type="synonym">Salmo kisutch</name>
    <dbReference type="NCBI Taxonomy" id="8019"/>
    <lineage>
        <taxon>Eukaryota</taxon>
        <taxon>Metazoa</taxon>
        <taxon>Chordata</taxon>
        <taxon>Craniata</taxon>
        <taxon>Vertebrata</taxon>
        <taxon>Euteleostomi</taxon>
        <taxon>Actinopterygii</taxon>
        <taxon>Neopterygii</taxon>
        <taxon>Teleostei</taxon>
        <taxon>Protacanthopterygii</taxon>
        <taxon>Salmoniformes</taxon>
        <taxon>Salmonidae</taxon>
        <taxon>Salmoninae</taxon>
        <taxon>Oncorhynchus</taxon>
    </lineage>
</organism>
<feature type="region of interest" description="Disordered" evidence="1">
    <location>
        <begin position="133"/>
        <end position="171"/>
    </location>
</feature>
<feature type="compositionally biased region" description="Basic and acidic residues" evidence="1">
    <location>
        <begin position="154"/>
        <end position="171"/>
    </location>
</feature>
<feature type="compositionally biased region" description="Basic residues" evidence="1">
    <location>
        <begin position="410"/>
        <end position="419"/>
    </location>
</feature>
<dbReference type="GO" id="GO:1901097">
    <property type="term" value="P:negative regulation of autophagosome maturation"/>
    <property type="evidence" value="ECO:0007669"/>
    <property type="project" value="TreeGrafter"/>
</dbReference>
<dbReference type="PANTHER" id="PTHR45971:SF3">
    <property type="entry name" value="RUN DOMAIN BECLIN-1-INTERACTING AND CYSTEINE-RICH DOMAIN-CONTAINING PROTEIN"/>
    <property type="match status" value="1"/>
</dbReference>
<accession>A0A8C7MSU5</accession>
<feature type="region of interest" description="Disordered" evidence="1">
    <location>
        <begin position="187"/>
        <end position="297"/>
    </location>
</feature>
<feature type="compositionally biased region" description="Acidic residues" evidence="1">
    <location>
        <begin position="140"/>
        <end position="153"/>
    </location>
</feature>
<dbReference type="SMART" id="SM01175">
    <property type="entry name" value="DUF4206"/>
    <property type="match status" value="1"/>
</dbReference>
<evidence type="ECO:0000259" key="2">
    <source>
        <dbReference type="SMART" id="SM01175"/>
    </source>
</evidence>
<evidence type="ECO:0000313" key="3">
    <source>
        <dbReference type="Ensembl" id="ENSOKIP00005075845.1"/>
    </source>
</evidence>
<dbReference type="Pfam" id="PF13901">
    <property type="entry name" value="RH_dom"/>
    <property type="match status" value="1"/>
</dbReference>
<dbReference type="Proteomes" id="UP000694557">
    <property type="component" value="Unassembled WGS sequence"/>
</dbReference>
<protein>
    <recommendedName>
        <fullName evidence="2">Rubicon Homology domain-containing protein</fullName>
    </recommendedName>
</protein>
<dbReference type="GO" id="GO:1901981">
    <property type="term" value="F:phosphatidylinositol phosphate binding"/>
    <property type="evidence" value="ECO:0007669"/>
    <property type="project" value="TreeGrafter"/>
</dbReference>
<dbReference type="GO" id="GO:0005769">
    <property type="term" value="C:early endosome"/>
    <property type="evidence" value="ECO:0007669"/>
    <property type="project" value="TreeGrafter"/>
</dbReference>
<dbReference type="InterPro" id="IPR025258">
    <property type="entry name" value="RH_dom"/>
</dbReference>
<dbReference type="InterPro" id="IPR052428">
    <property type="entry name" value="Autophagy_HostDef_Reg"/>
</dbReference>
<reference evidence="3" key="1">
    <citation type="submission" date="2025-08" db="UniProtKB">
        <authorList>
            <consortium name="Ensembl"/>
        </authorList>
    </citation>
    <scope>IDENTIFICATION</scope>
</reference>
<feature type="compositionally biased region" description="Basic and acidic residues" evidence="1">
    <location>
        <begin position="382"/>
        <end position="400"/>
    </location>
</feature>
<feature type="region of interest" description="Disordered" evidence="1">
    <location>
        <begin position="382"/>
        <end position="448"/>
    </location>
</feature>
<dbReference type="GO" id="GO:0045806">
    <property type="term" value="P:negative regulation of endocytosis"/>
    <property type="evidence" value="ECO:0007669"/>
    <property type="project" value="TreeGrafter"/>
</dbReference>
<feature type="compositionally biased region" description="Basic and acidic residues" evidence="1">
    <location>
        <begin position="422"/>
        <end position="442"/>
    </location>
</feature>
<dbReference type="GO" id="GO:0005770">
    <property type="term" value="C:late endosome"/>
    <property type="evidence" value="ECO:0007669"/>
    <property type="project" value="TreeGrafter"/>
</dbReference>
<dbReference type="PANTHER" id="PTHR45971">
    <property type="entry name" value="PHOX (PX) DOMAIN-CONTAINING PROTEIN"/>
    <property type="match status" value="1"/>
</dbReference>
<dbReference type="Ensembl" id="ENSOKIT00005080812.1">
    <property type="protein sequence ID" value="ENSOKIP00005075845.1"/>
    <property type="gene ID" value="ENSOKIG00005032742.1"/>
</dbReference>
<keyword evidence="4" id="KW-1185">Reference proteome</keyword>
<sequence>MKNLFKTCRLARDVLDQFDSLPGHLTEDLHLFSLSDLNAVRNGELAPRLRELLKLGSAHVAGCVLCQAKGFVCEFCGNDKDIIFPFQLNKCTCCEGEPPLLVGGLGVPRAPSPFLSPSWRNWKFRRLARALSQDKREGEGGEEEGEEESEAREDEEKWTGEREKERRRTEGETRRLFTAFQHGTLAKAFWSKGKEEDEENLGGQEGEREGETKTGKGMEEEAKFETEEVENKEREDREDSEGSAEGHGKKEQGNLFKALGVSKLTNTFSKDKGSREREKEKQGDVDGTEKEEKRGLWRVPGVGRLAKAFSKGEVERKKEKGELEELDKCDSKGKFFKKDCSDKGESEVQESNSSVVVEGKDGWFTVKPPVLGLRLLNVFSRDTRKKEGRKMSDEKERMEEQETPSNWRSCKTRKARRVTIGRGEREKNRGERAVETEEERSRGGGSEQ</sequence>
<evidence type="ECO:0000313" key="4">
    <source>
        <dbReference type="Proteomes" id="UP000694557"/>
    </source>
</evidence>
<feature type="compositionally biased region" description="Basic and acidic residues" evidence="1">
    <location>
        <begin position="269"/>
        <end position="295"/>
    </location>
</feature>
<proteinExistence type="predicted"/>
<dbReference type="GeneTree" id="ENSGT00940000165727"/>